<dbReference type="EMBL" id="BOOB01000014">
    <property type="protein sequence ID" value="GIH31831.1"/>
    <property type="molecule type" value="Genomic_DNA"/>
</dbReference>
<dbReference type="Proteomes" id="UP000651728">
    <property type="component" value="Unassembled WGS sequence"/>
</dbReference>
<proteinExistence type="predicted"/>
<organism evidence="1 2">
    <name type="scientific">Microbispora amethystogenes</name>
    <dbReference type="NCBI Taxonomy" id="1427754"/>
    <lineage>
        <taxon>Bacteria</taxon>
        <taxon>Bacillati</taxon>
        <taxon>Actinomycetota</taxon>
        <taxon>Actinomycetes</taxon>
        <taxon>Streptosporangiales</taxon>
        <taxon>Streptosporangiaceae</taxon>
        <taxon>Microbispora</taxon>
    </lineage>
</organism>
<protein>
    <recommendedName>
        <fullName evidence="3">DUF3800 domain-containing protein</fullName>
    </recommendedName>
</protein>
<name>A0ABQ4FAH7_9ACTN</name>
<evidence type="ECO:0008006" key="3">
    <source>
        <dbReference type="Google" id="ProtNLM"/>
    </source>
</evidence>
<evidence type="ECO:0000313" key="2">
    <source>
        <dbReference type="Proteomes" id="UP000651728"/>
    </source>
</evidence>
<keyword evidence="2" id="KW-1185">Reference proteome</keyword>
<dbReference type="RefSeq" id="WP_204285085.1">
    <property type="nucleotide sequence ID" value="NZ_BAABEJ010000008.1"/>
</dbReference>
<comment type="caution">
    <text evidence="1">The sequence shown here is derived from an EMBL/GenBank/DDBJ whole genome shotgun (WGS) entry which is preliminary data.</text>
</comment>
<evidence type="ECO:0000313" key="1">
    <source>
        <dbReference type="EMBL" id="GIH31831.1"/>
    </source>
</evidence>
<gene>
    <name evidence="1" type="ORF">Mam01_19950</name>
</gene>
<accession>A0ABQ4FAH7</accession>
<reference evidence="1 2" key="1">
    <citation type="submission" date="2021-01" db="EMBL/GenBank/DDBJ databases">
        <title>Whole genome shotgun sequence of Microbispora amethystogenes NBRC 101907.</title>
        <authorList>
            <person name="Komaki H."/>
            <person name="Tamura T."/>
        </authorList>
    </citation>
    <scope>NUCLEOTIDE SEQUENCE [LARGE SCALE GENOMIC DNA]</scope>
    <source>
        <strain evidence="1 2">NBRC 101907</strain>
    </source>
</reference>
<sequence>MLSSHHSFTAIDADSWVAFIDESESNQRLDPHVYLLAAVTVHCAALPVIRRRMADLRLDGQRKLHWAKESACRRMEIMAVLEDLDVLFGVVVHEGDPNSSMERRRRKCLDRLLWELSRSGVAEIVLESREASQNKKDRALMDALLARRRVPERARVRHMAGALEPLLWVADCLAGAVVASRIGDPGYIKRLDGRIEIHYIGP</sequence>